<comment type="caution">
    <text evidence="10">The sequence shown here is derived from an EMBL/GenBank/DDBJ whole genome shotgun (WGS) entry which is preliminary data.</text>
</comment>
<dbReference type="InterPro" id="IPR002108">
    <property type="entry name" value="ADF-H"/>
</dbReference>
<dbReference type="GO" id="GO:0010591">
    <property type="term" value="P:regulation of lamellipodium assembly"/>
    <property type="evidence" value="ECO:0007669"/>
    <property type="project" value="TreeGrafter"/>
</dbReference>
<evidence type="ECO:0000256" key="1">
    <source>
        <dbReference type="ARBA" id="ARBA00004245"/>
    </source>
</evidence>
<dbReference type="OrthoDB" id="10006997at2759"/>
<dbReference type="GO" id="GO:0005884">
    <property type="term" value="C:actin filament"/>
    <property type="evidence" value="ECO:0007669"/>
    <property type="project" value="TreeGrafter"/>
</dbReference>
<dbReference type="PROSITE" id="PS51263">
    <property type="entry name" value="ADF_H"/>
    <property type="match status" value="2"/>
</dbReference>
<sequence>MSHQTGIQASGKLKDVFAIARNGDYRLVKVVIVDEQLEVGEVQKIGDQHWDQDYDSCVLPVLDKDQPSYILFRLDSTNNLGYEWLFLAWSPDQSPVRQKMLYAGTRSTLKKEFGGGHIKDEIFGTTTDDVSLSGYRKYLTSQAAPLPLSAAEAELRQIKLDEVQTDIGVDTKQQTLQGVALPLHPDAVRALERFGCKELNYVQLEIDFENEIIKVSSTVATELADLPKRIPKESARYHFFLYKHNHEGDCLESNVFIYSMPGYCCSVRERMLYSSCKSSLIDMAEGKLKVEIEKKIEIDDSDELTADFLYDEVHPKQHAHKQKFAKPKGPTGKRGGRRMIRPPGEDEDED</sequence>
<keyword evidence="4" id="KW-0677">Repeat</keyword>
<keyword evidence="11" id="KW-1185">Reference proteome</keyword>
<proteinExistence type="inferred from homology"/>
<dbReference type="CDD" id="cd11284">
    <property type="entry name" value="ADF_Twf-C_like"/>
    <property type="match status" value="1"/>
</dbReference>
<dbReference type="PANTHER" id="PTHR13759">
    <property type="entry name" value="TWINFILIN"/>
    <property type="match status" value="1"/>
</dbReference>
<dbReference type="Pfam" id="PF00241">
    <property type="entry name" value="Cofilin_ADF"/>
    <property type="match status" value="2"/>
</dbReference>
<dbReference type="InterPro" id="IPR029006">
    <property type="entry name" value="ADF-H/Gelsolin-like_dom_sf"/>
</dbReference>
<dbReference type="GO" id="GO:0051015">
    <property type="term" value="F:actin filament binding"/>
    <property type="evidence" value="ECO:0007669"/>
    <property type="project" value="TreeGrafter"/>
</dbReference>
<feature type="domain" description="ADF-H" evidence="9">
    <location>
        <begin position="178"/>
        <end position="314"/>
    </location>
</feature>
<organism evidence="10 11">
    <name type="scientific">Conger conger</name>
    <name type="common">Conger eel</name>
    <name type="synonym">Muraena conger</name>
    <dbReference type="NCBI Taxonomy" id="82655"/>
    <lineage>
        <taxon>Eukaryota</taxon>
        <taxon>Metazoa</taxon>
        <taxon>Chordata</taxon>
        <taxon>Craniata</taxon>
        <taxon>Vertebrata</taxon>
        <taxon>Euteleostomi</taxon>
        <taxon>Actinopterygii</taxon>
        <taxon>Neopterygii</taxon>
        <taxon>Teleostei</taxon>
        <taxon>Anguilliformes</taxon>
        <taxon>Congridae</taxon>
        <taxon>Conger</taxon>
    </lineage>
</organism>
<accession>A0A9Q1CVQ0</accession>
<evidence type="ECO:0000256" key="5">
    <source>
        <dbReference type="ARBA" id="ARBA00023203"/>
    </source>
</evidence>
<dbReference type="GO" id="GO:0010976">
    <property type="term" value="P:positive regulation of neuron projection development"/>
    <property type="evidence" value="ECO:0007669"/>
    <property type="project" value="TreeGrafter"/>
</dbReference>
<dbReference type="Proteomes" id="UP001152803">
    <property type="component" value="Unassembled WGS sequence"/>
</dbReference>
<dbReference type="GO" id="GO:0030016">
    <property type="term" value="C:myofibril"/>
    <property type="evidence" value="ECO:0007669"/>
    <property type="project" value="TreeGrafter"/>
</dbReference>
<dbReference type="EMBL" id="JAFJMO010000019">
    <property type="protein sequence ID" value="KAJ8249999.1"/>
    <property type="molecule type" value="Genomic_DNA"/>
</dbReference>
<dbReference type="GO" id="GO:0051016">
    <property type="term" value="P:barbed-end actin filament capping"/>
    <property type="evidence" value="ECO:0007669"/>
    <property type="project" value="TreeGrafter"/>
</dbReference>
<feature type="compositionally biased region" description="Basic residues" evidence="8">
    <location>
        <begin position="316"/>
        <end position="326"/>
    </location>
</feature>
<dbReference type="GO" id="GO:0003785">
    <property type="term" value="F:actin monomer binding"/>
    <property type="evidence" value="ECO:0007669"/>
    <property type="project" value="TreeGrafter"/>
</dbReference>
<reference evidence="10" key="1">
    <citation type="journal article" date="2023" name="Science">
        <title>Genome structures resolve the early diversification of teleost fishes.</title>
        <authorList>
            <person name="Parey E."/>
            <person name="Louis A."/>
            <person name="Montfort J."/>
            <person name="Bouchez O."/>
            <person name="Roques C."/>
            <person name="Iampietro C."/>
            <person name="Lluch J."/>
            <person name="Castinel A."/>
            <person name="Donnadieu C."/>
            <person name="Desvignes T."/>
            <person name="Floi Bucao C."/>
            <person name="Jouanno E."/>
            <person name="Wen M."/>
            <person name="Mejri S."/>
            <person name="Dirks R."/>
            <person name="Jansen H."/>
            <person name="Henkel C."/>
            <person name="Chen W.J."/>
            <person name="Zahm M."/>
            <person name="Cabau C."/>
            <person name="Klopp C."/>
            <person name="Thompson A.W."/>
            <person name="Robinson-Rechavi M."/>
            <person name="Braasch I."/>
            <person name="Lecointre G."/>
            <person name="Bobe J."/>
            <person name="Postlethwait J.H."/>
            <person name="Berthelot C."/>
            <person name="Roest Crollius H."/>
            <person name="Guiguen Y."/>
        </authorList>
    </citation>
    <scope>NUCLEOTIDE SEQUENCE</scope>
    <source>
        <strain evidence="10">Concon-B</strain>
    </source>
</reference>
<keyword evidence="6" id="KW-0206">Cytoskeleton</keyword>
<evidence type="ECO:0000256" key="7">
    <source>
        <dbReference type="ARBA" id="ARBA00040325"/>
    </source>
</evidence>
<protein>
    <recommendedName>
        <fullName evidence="7">Twinfilin-1</fullName>
    </recommendedName>
</protein>
<evidence type="ECO:0000256" key="6">
    <source>
        <dbReference type="ARBA" id="ARBA00023212"/>
    </source>
</evidence>
<evidence type="ECO:0000256" key="2">
    <source>
        <dbReference type="ARBA" id="ARBA00009557"/>
    </source>
</evidence>
<dbReference type="SMART" id="SM00102">
    <property type="entry name" value="ADF"/>
    <property type="match status" value="2"/>
</dbReference>
<keyword evidence="5" id="KW-0009">Actin-binding</keyword>
<comment type="subcellular location">
    <subcellularLocation>
        <location evidence="1">Cytoplasm</location>
        <location evidence="1">Cytoskeleton</location>
    </subcellularLocation>
</comment>
<evidence type="ECO:0000256" key="8">
    <source>
        <dbReference type="SAM" id="MobiDB-lite"/>
    </source>
</evidence>
<dbReference type="GO" id="GO:0030042">
    <property type="term" value="P:actin filament depolymerization"/>
    <property type="evidence" value="ECO:0007669"/>
    <property type="project" value="TreeGrafter"/>
</dbReference>
<evidence type="ECO:0000259" key="9">
    <source>
        <dbReference type="PROSITE" id="PS51263"/>
    </source>
</evidence>
<dbReference type="SUPFAM" id="SSF55753">
    <property type="entry name" value="Actin depolymerizing proteins"/>
    <property type="match status" value="2"/>
</dbReference>
<evidence type="ECO:0000256" key="3">
    <source>
        <dbReference type="ARBA" id="ARBA00022490"/>
    </source>
</evidence>
<comment type="similarity">
    <text evidence="2">Belongs to the actin-binding proteins ADF family. Twinfilin subfamily.</text>
</comment>
<gene>
    <name evidence="10" type="ORF">COCON_G00232150</name>
</gene>
<keyword evidence="3" id="KW-0963">Cytoplasm</keyword>
<dbReference type="PANTHER" id="PTHR13759:SF8">
    <property type="entry name" value="TWINFILIN-1"/>
    <property type="match status" value="1"/>
</dbReference>
<feature type="domain" description="ADF-H" evidence="9">
    <location>
        <begin position="1"/>
        <end position="140"/>
    </location>
</feature>
<dbReference type="CDD" id="cd11285">
    <property type="entry name" value="ADF_Twf-N_like"/>
    <property type="match status" value="1"/>
</dbReference>
<dbReference type="AlphaFoldDB" id="A0A9Q1CVQ0"/>
<evidence type="ECO:0000313" key="10">
    <source>
        <dbReference type="EMBL" id="KAJ8249999.1"/>
    </source>
</evidence>
<dbReference type="FunFam" id="3.40.20.10:FF:000007">
    <property type="entry name" value="Twinfilin-1 isoform 1"/>
    <property type="match status" value="1"/>
</dbReference>
<evidence type="ECO:0000313" key="11">
    <source>
        <dbReference type="Proteomes" id="UP001152803"/>
    </source>
</evidence>
<feature type="region of interest" description="Disordered" evidence="8">
    <location>
        <begin position="315"/>
        <end position="350"/>
    </location>
</feature>
<dbReference type="Gene3D" id="3.40.20.10">
    <property type="entry name" value="Severin"/>
    <property type="match status" value="2"/>
</dbReference>
<dbReference type="FunFam" id="3.40.20.10:FF:000012">
    <property type="entry name" value="Twinfilin-1 isoform 1"/>
    <property type="match status" value="1"/>
</dbReference>
<dbReference type="InterPro" id="IPR028458">
    <property type="entry name" value="Twinfilin"/>
</dbReference>
<name>A0A9Q1CVQ0_CONCO</name>
<evidence type="ECO:0000256" key="4">
    <source>
        <dbReference type="ARBA" id="ARBA00022737"/>
    </source>
</evidence>